<dbReference type="Proteomes" id="UP000662074">
    <property type="component" value="Unassembled WGS sequence"/>
</dbReference>
<evidence type="ECO:0000313" key="4">
    <source>
        <dbReference type="Proteomes" id="UP000662074"/>
    </source>
</evidence>
<feature type="compositionally biased region" description="Gly residues" evidence="1">
    <location>
        <begin position="289"/>
        <end position="308"/>
    </location>
</feature>
<evidence type="ECO:0000256" key="2">
    <source>
        <dbReference type="SAM" id="SignalP"/>
    </source>
</evidence>
<feature type="signal peptide" evidence="2">
    <location>
        <begin position="1"/>
        <end position="27"/>
    </location>
</feature>
<organism evidence="3 4">
    <name type="scientific">Mucilaginibacter galii</name>
    <dbReference type="NCBI Taxonomy" id="2005073"/>
    <lineage>
        <taxon>Bacteria</taxon>
        <taxon>Pseudomonadati</taxon>
        <taxon>Bacteroidota</taxon>
        <taxon>Sphingobacteriia</taxon>
        <taxon>Sphingobacteriales</taxon>
        <taxon>Sphingobacteriaceae</taxon>
        <taxon>Mucilaginibacter</taxon>
    </lineage>
</organism>
<feature type="region of interest" description="Disordered" evidence="1">
    <location>
        <begin position="225"/>
        <end position="308"/>
    </location>
</feature>
<evidence type="ECO:0008006" key="5">
    <source>
        <dbReference type="Google" id="ProtNLM"/>
    </source>
</evidence>
<keyword evidence="2" id="KW-0732">Signal</keyword>
<proteinExistence type="predicted"/>
<gene>
    <name evidence="3" type="ORF">GCM10011425_01870</name>
</gene>
<reference evidence="3" key="2">
    <citation type="submission" date="2020-09" db="EMBL/GenBank/DDBJ databases">
        <authorList>
            <person name="Sun Q."/>
            <person name="Sedlacek I."/>
        </authorList>
    </citation>
    <scope>NUCLEOTIDE SEQUENCE</scope>
    <source>
        <strain evidence="3">CCM 8711</strain>
    </source>
</reference>
<dbReference type="PROSITE" id="PS51257">
    <property type="entry name" value="PROKAR_LIPOPROTEIN"/>
    <property type="match status" value="1"/>
</dbReference>
<name>A0A917J6W5_9SPHI</name>
<feature type="chain" id="PRO_5037264710" description="Prolyl-tRNA synthetase" evidence="2">
    <location>
        <begin position="28"/>
        <end position="308"/>
    </location>
</feature>
<accession>A0A917J6W5</accession>
<protein>
    <recommendedName>
        <fullName evidence="5">Prolyl-tRNA synthetase</fullName>
    </recommendedName>
</protein>
<keyword evidence="4" id="KW-1185">Reference proteome</keyword>
<evidence type="ECO:0000256" key="1">
    <source>
        <dbReference type="SAM" id="MobiDB-lite"/>
    </source>
</evidence>
<dbReference type="EMBL" id="BMDO01000001">
    <property type="protein sequence ID" value="GGI48975.1"/>
    <property type="molecule type" value="Genomic_DNA"/>
</dbReference>
<comment type="caution">
    <text evidence="3">The sequence shown here is derived from an EMBL/GenBank/DDBJ whole genome shotgun (WGS) entry which is preliminary data.</text>
</comment>
<dbReference type="AlphaFoldDB" id="A0A917J6W5"/>
<evidence type="ECO:0000313" key="3">
    <source>
        <dbReference type="EMBL" id="GGI48975.1"/>
    </source>
</evidence>
<reference evidence="3" key="1">
    <citation type="journal article" date="2014" name="Int. J. Syst. Evol. Microbiol.">
        <title>Complete genome sequence of Corynebacterium casei LMG S-19264T (=DSM 44701T), isolated from a smear-ripened cheese.</title>
        <authorList>
            <consortium name="US DOE Joint Genome Institute (JGI-PGF)"/>
            <person name="Walter F."/>
            <person name="Albersmeier A."/>
            <person name="Kalinowski J."/>
            <person name="Ruckert C."/>
        </authorList>
    </citation>
    <scope>NUCLEOTIDE SEQUENCE</scope>
    <source>
        <strain evidence="3">CCM 8711</strain>
    </source>
</reference>
<dbReference type="RefSeq" id="WP_188412937.1">
    <property type="nucleotide sequence ID" value="NZ_BMDO01000001.1"/>
</dbReference>
<sequence>MKRNILHSIVLLGALALASCSTTNKLASTQTADDDVYFTKAEAGDAPVYRQQVNQERYINTDGDEGDDEDYYYYDSYASRINRFGYNSPFDYYDDYYYGYNNPYAYGGYGAGLGYGGLGYGYGGGWNIGLGFGYGGYGYGGYGNPWGYGYGGGYGYGLGGYYSPYSYWGTGYGYGGGYWGVVSANNNVSRARPYRGAGFPNSTIGGRSSSARPVGYNGNYPNAMSYPGRRPVSIGSVNGNGNSYGGRPTRGGATNGQPSYRPTRSEASRPAPQPVFDRGSQSSSAGSSNSGGGGGGGGSRGGGRPGRP</sequence>
<feature type="compositionally biased region" description="Low complexity" evidence="1">
    <location>
        <begin position="278"/>
        <end position="288"/>
    </location>
</feature>